<keyword evidence="1" id="KW-0472">Membrane</keyword>
<dbReference type="RefSeq" id="WP_021318167.1">
    <property type="nucleotide sequence ID" value="NZ_AUWY01000080.1"/>
</dbReference>
<reference evidence="3 4" key="1">
    <citation type="journal article" date="2013" name="Genome Announc.">
        <title>Draft Genome Sequence of Sphingobium ummariense Strain RL-3, a Hexachlorocyclohexane-Degrading Bacterium.</title>
        <authorList>
            <person name="Kohli P."/>
            <person name="Dua A."/>
            <person name="Sangwan N."/>
            <person name="Oldach P."/>
            <person name="Khurana J.P."/>
            <person name="Lal R."/>
        </authorList>
    </citation>
    <scope>NUCLEOTIDE SEQUENCE [LARGE SCALE GENOMIC DNA]</scope>
    <source>
        <strain evidence="3 4">RL-3</strain>
    </source>
</reference>
<feature type="transmembrane region" description="Helical" evidence="1">
    <location>
        <begin position="97"/>
        <end position="118"/>
    </location>
</feature>
<keyword evidence="2" id="KW-0732">Signal</keyword>
<proteinExistence type="predicted"/>
<name>T0IT52_9SPHN</name>
<feature type="transmembrane region" description="Helical" evidence="1">
    <location>
        <begin position="33"/>
        <end position="58"/>
    </location>
</feature>
<keyword evidence="4" id="KW-1185">Reference proteome</keyword>
<dbReference type="STRING" id="1346791.M529_11840"/>
<dbReference type="PATRIC" id="fig|1346791.3.peg.2278"/>
<dbReference type="eggNOG" id="ENOG50314JP">
    <property type="taxonomic scope" value="Bacteria"/>
</dbReference>
<evidence type="ECO:0000256" key="1">
    <source>
        <dbReference type="SAM" id="Phobius"/>
    </source>
</evidence>
<sequence length="141" mass="14635">MRLAIPPALFMPVWSSAAVAAGVHDAQAPTGQAIVHVAMLGIDVPVVSAILAVLGVVLARPIAPKGPVPLNVWQTACVTALTALLLLAWVVERRPGILFTFVMAIGLSFSILSVLEVIGEQARAFFGRVAAVFTIKGGSDV</sequence>
<gene>
    <name evidence="3" type="ORF">M529_11840</name>
</gene>
<comment type="caution">
    <text evidence="3">The sequence shown here is derived from an EMBL/GenBank/DDBJ whole genome shotgun (WGS) entry which is preliminary data.</text>
</comment>
<dbReference type="AlphaFoldDB" id="T0IT52"/>
<keyword evidence="1" id="KW-1133">Transmembrane helix</keyword>
<feature type="transmembrane region" description="Helical" evidence="1">
    <location>
        <begin position="70"/>
        <end position="91"/>
    </location>
</feature>
<feature type="chain" id="PRO_5004577564" evidence="2">
    <location>
        <begin position="21"/>
        <end position="141"/>
    </location>
</feature>
<organism evidence="3 4">
    <name type="scientific">Sphingobium ummariense RL-3</name>
    <dbReference type="NCBI Taxonomy" id="1346791"/>
    <lineage>
        <taxon>Bacteria</taxon>
        <taxon>Pseudomonadati</taxon>
        <taxon>Pseudomonadota</taxon>
        <taxon>Alphaproteobacteria</taxon>
        <taxon>Sphingomonadales</taxon>
        <taxon>Sphingomonadaceae</taxon>
        <taxon>Sphingobium</taxon>
    </lineage>
</organism>
<protein>
    <submittedName>
        <fullName evidence="3">Uncharacterized protein</fullName>
    </submittedName>
</protein>
<evidence type="ECO:0000256" key="2">
    <source>
        <dbReference type="SAM" id="SignalP"/>
    </source>
</evidence>
<evidence type="ECO:0000313" key="4">
    <source>
        <dbReference type="Proteomes" id="UP000015523"/>
    </source>
</evidence>
<dbReference type="OrthoDB" id="7596727at2"/>
<keyword evidence="1" id="KW-0812">Transmembrane</keyword>
<evidence type="ECO:0000313" key="3">
    <source>
        <dbReference type="EMBL" id="EQB32030.1"/>
    </source>
</evidence>
<accession>T0IT52</accession>
<feature type="signal peptide" evidence="2">
    <location>
        <begin position="1"/>
        <end position="20"/>
    </location>
</feature>
<dbReference type="Proteomes" id="UP000015523">
    <property type="component" value="Unassembled WGS sequence"/>
</dbReference>
<dbReference type="EMBL" id="AUWY01000080">
    <property type="protein sequence ID" value="EQB32030.1"/>
    <property type="molecule type" value="Genomic_DNA"/>
</dbReference>